<reference evidence="10 11" key="1">
    <citation type="submission" date="2018-06" db="EMBL/GenBank/DDBJ databases">
        <title>Extensive metabolic versatility and redundancy in microbially diverse, dynamic hydrothermal sediments.</title>
        <authorList>
            <person name="Dombrowski N."/>
            <person name="Teske A."/>
            <person name="Baker B.J."/>
        </authorList>
    </citation>
    <scope>NUCLEOTIDE SEQUENCE [LARGE SCALE GENOMIC DNA]</scope>
    <source>
        <strain evidence="10">B20_G2</strain>
    </source>
</reference>
<keyword evidence="6 9" id="KW-0594">Phospholipid biosynthesis</keyword>
<evidence type="ECO:0000256" key="4">
    <source>
        <dbReference type="ARBA" id="ARBA00022842"/>
    </source>
</evidence>
<dbReference type="NCBIfam" id="TIGR01769">
    <property type="entry name" value="GGGP"/>
    <property type="match status" value="1"/>
</dbReference>
<feature type="binding site" evidence="9">
    <location>
        <position position="54"/>
    </location>
    <ligand>
        <name>Mg(2+)</name>
        <dbReference type="ChEBI" id="CHEBI:18420"/>
    </ligand>
</feature>
<dbReference type="InterPro" id="IPR050064">
    <property type="entry name" value="IGPS_HisA/HisF"/>
</dbReference>
<feature type="binding site" evidence="9">
    <location>
        <begin position="204"/>
        <end position="205"/>
    </location>
    <ligand>
        <name>sn-glycerol 1-phosphate</name>
        <dbReference type="ChEBI" id="CHEBI:57685"/>
    </ligand>
</feature>
<dbReference type="AlphaFoldDB" id="A0A497F8S6"/>
<evidence type="ECO:0000256" key="7">
    <source>
        <dbReference type="ARBA" id="ARBA00023264"/>
    </source>
</evidence>
<evidence type="ECO:0000256" key="8">
    <source>
        <dbReference type="ARBA" id="ARBA00047288"/>
    </source>
</evidence>
<dbReference type="InterPro" id="IPR010946">
    <property type="entry name" value="GGGP_synth"/>
</dbReference>
<feature type="binding site" evidence="9">
    <location>
        <begin position="173"/>
        <end position="179"/>
    </location>
    <ligand>
        <name>sn-glycerol 1-phosphate</name>
        <dbReference type="ChEBI" id="CHEBI:57685"/>
    </ligand>
</feature>
<dbReference type="HAMAP" id="MF_00112">
    <property type="entry name" value="GGGP_HepGP_synthase"/>
    <property type="match status" value="1"/>
</dbReference>
<dbReference type="InterPro" id="IPR038597">
    <property type="entry name" value="GGGP/HepGP_synthase_sf"/>
</dbReference>
<evidence type="ECO:0000256" key="1">
    <source>
        <dbReference type="ARBA" id="ARBA00022516"/>
    </source>
</evidence>
<dbReference type="Pfam" id="PF01884">
    <property type="entry name" value="PcrB"/>
    <property type="match status" value="1"/>
</dbReference>
<dbReference type="EMBL" id="QMRA01000006">
    <property type="protein sequence ID" value="RLE55532.1"/>
    <property type="molecule type" value="Genomic_DNA"/>
</dbReference>
<evidence type="ECO:0000256" key="9">
    <source>
        <dbReference type="HAMAP-Rule" id="MF_00112"/>
    </source>
</evidence>
<comment type="pathway">
    <text evidence="9">Membrane lipid metabolism; glycerophospholipid metabolism.</text>
</comment>
<dbReference type="PANTHER" id="PTHR21235">
    <property type="entry name" value="IMIDAZOLE GLYCEROL PHOSPHATE SYNTHASE SUBUNIT HISF/H IGP SYNTHASE SUBUNIT HISF/H"/>
    <property type="match status" value="1"/>
</dbReference>
<gene>
    <name evidence="10" type="ORF">DRJ26_00720</name>
</gene>
<evidence type="ECO:0000256" key="2">
    <source>
        <dbReference type="ARBA" id="ARBA00022679"/>
    </source>
</evidence>
<name>A0A497F8S6_9CREN</name>
<keyword evidence="1 9" id="KW-0444">Lipid biosynthesis</keyword>
<keyword evidence="4 9" id="KW-0460">Magnesium</keyword>
<dbReference type="NCBIfam" id="TIGR01768">
    <property type="entry name" value="GGGP-family"/>
    <property type="match status" value="1"/>
</dbReference>
<organism evidence="10 11">
    <name type="scientific">Thermoproteota archaeon</name>
    <dbReference type="NCBI Taxonomy" id="2056631"/>
    <lineage>
        <taxon>Archaea</taxon>
        <taxon>Thermoproteota</taxon>
    </lineage>
</organism>
<comment type="caution">
    <text evidence="10">The sequence shown here is derived from an EMBL/GenBank/DDBJ whole genome shotgun (WGS) entry which is preliminary data.</text>
</comment>
<proteinExistence type="inferred from homology"/>
<comment type="caution">
    <text evidence="9">Lacks conserved residue(s) required for the propagation of feature annotation.</text>
</comment>
<evidence type="ECO:0000256" key="6">
    <source>
        <dbReference type="ARBA" id="ARBA00023209"/>
    </source>
</evidence>
<keyword evidence="9" id="KW-0963">Cytoplasm</keyword>
<comment type="similarity">
    <text evidence="9">Belongs to the GGGP/HepGP synthase family. Group II subfamily.</text>
</comment>
<accession>A0A497F8S6</accession>
<dbReference type="GO" id="GO:0047294">
    <property type="term" value="F:phosphoglycerol geranylgeranyltransferase activity"/>
    <property type="evidence" value="ECO:0007669"/>
    <property type="project" value="UniProtKB-UniRule"/>
</dbReference>
<dbReference type="Gene3D" id="3.20.20.390">
    <property type="entry name" value="FMN-linked oxidoreductases"/>
    <property type="match status" value="1"/>
</dbReference>
<comment type="catalytic activity">
    <reaction evidence="8 9">
        <text>sn-glycerol 1-phosphate + (2E,6E,10E)-geranylgeranyl diphosphate = sn-3-O-(geranylgeranyl)glycerol 1-phosphate + diphosphate</text>
        <dbReference type="Rhea" id="RHEA:23404"/>
        <dbReference type="ChEBI" id="CHEBI:33019"/>
        <dbReference type="ChEBI" id="CHEBI:57677"/>
        <dbReference type="ChEBI" id="CHEBI:57685"/>
        <dbReference type="ChEBI" id="CHEBI:58756"/>
        <dbReference type="EC" id="2.5.1.41"/>
    </reaction>
</comment>
<dbReference type="Proteomes" id="UP000269499">
    <property type="component" value="Unassembled WGS sequence"/>
</dbReference>
<dbReference type="GO" id="GO:0000107">
    <property type="term" value="F:imidazoleglycerol-phosphate synthase activity"/>
    <property type="evidence" value="ECO:0007669"/>
    <property type="project" value="TreeGrafter"/>
</dbReference>
<dbReference type="PANTHER" id="PTHR21235:SF22">
    <property type="entry name" value="GERANYLGERANYLGLYCERYL PHOSPHATE SYNTHASE"/>
    <property type="match status" value="1"/>
</dbReference>
<dbReference type="CDD" id="cd02812">
    <property type="entry name" value="PcrB_like"/>
    <property type="match status" value="1"/>
</dbReference>
<dbReference type="UniPathway" id="UPA00940"/>
<dbReference type="GO" id="GO:0005737">
    <property type="term" value="C:cytoplasm"/>
    <property type="evidence" value="ECO:0007669"/>
    <property type="project" value="UniProtKB-SubCell"/>
</dbReference>
<dbReference type="SUPFAM" id="SSF51395">
    <property type="entry name" value="FMN-linked oxidoreductases"/>
    <property type="match status" value="1"/>
</dbReference>
<dbReference type="InterPro" id="IPR008205">
    <property type="entry name" value="GGGP_HepGP_synthase"/>
</dbReference>
<dbReference type="EC" id="2.5.1.41" evidence="9"/>
<protein>
    <recommendedName>
        <fullName evidence="9">Geranylgeranylglyceryl phosphate synthase</fullName>
        <shortName evidence="9">GGGP synthase</shortName>
        <shortName evidence="9">GGGPS</shortName>
        <ecNumber evidence="9">2.5.1.41</ecNumber>
    </recommendedName>
    <alternativeName>
        <fullName evidence="9">(S)-3-O-geranylgeranylglyceryl phosphate synthase</fullName>
    </alternativeName>
    <alternativeName>
        <fullName evidence="9">Phosphoglycerol geranylgeranyltransferase</fullName>
    </alternativeName>
</protein>
<evidence type="ECO:0000256" key="3">
    <source>
        <dbReference type="ARBA" id="ARBA00022723"/>
    </source>
</evidence>
<comment type="function">
    <text evidence="9">Prenyltransferase that catalyzes the transfer of the geranylgeranyl moiety of geranylgeranyl diphosphate (GGPP) to the C3 hydroxyl of sn-glycerol-1-phosphate (G1P). This reaction is the first ether-bond-formation step in the biosynthesis of archaeal membrane lipids.</text>
</comment>
<keyword evidence="5 9" id="KW-0443">Lipid metabolism</keyword>
<comment type="subcellular location">
    <subcellularLocation>
        <location evidence="9">Cytoplasm</location>
    </subcellularLocation>
</comment>
<feature type="binding site" evidence="9">
    <location>
        <position position="26"/>
    </location>
    <ligand>
        <name>Mg(2+)</name>
        <dbReference type="ChEBI" id="CHEBI:18420"/>
    </ligand>
</feature>
<keyword evidence="2 9" id="KW-0808">Transferase</keyword>
<keyword evidence="3 9" id="KW-0479">Metal-binding</keyword>
<sequence length="258" mass="27671">MAVGKVERYLREKLLTDGAIHITLIDPDKSRDNAKHLALEAEKAGTSAIMVGGSIGISEKILDETVLSIKEAVSIPIILFPGNITGISKYADAIWFMSLLNSANTYYIIDAQALGAVIVKKYGLEAIPMGYLIVGEGGAAGYIGHARVIPYDRPEIAAIYALAGELLGMRFIYLEAGSGAKMPIPPQMIRFVKKAISVPLIVGGGIRSENQAKKAVEAGADIIVTGTIIETGNVQEKVEKIVNGIKEAVRERRLKIDK</sequence>
<evidence type="ECO:0000313" key="11">
    <source>
        <dbReference type="Proteomes" id="UP000269499"/>
    </source>
</evidence>
<dbReference type="NCBIfam" id="NF003198">
    <property type="entry name" value="PRK04169.1-2"/>
    <property type="match status" value="1"/>
</dbReference>
<dbReference type="FunFam" id="3.20.20.390:FF:000001">
    <property type="entry name" value="Heptaprenylglyceryl phosphate synthase"/>
    <property type="match status" value="1"/>
</dbReference>
<dbReference type="GO" id="GO:0046474">
    <property type="term" value="P:glycerophospholipid biosynthetic process"/>
    <property type="evidence" value="ECO:0007669"/>
    <property type="project" value="UniProtKB-UniRule"/>
</dbReference>
<evidence type="ECO:0000313" key="10">
    <source>
        <dbReference type="EMBL" id="RLE55532.1"/>
    </source>
</evidence>
<keyword evidence="7 9" id="KW-1208">Phospholipid metabolism</keyword>
<feature type="binding site" evidence="9">
    <location>
        <begin position="226"/>
        <end position="227"/>
    </location>
    <ligand>
        <name>sn-glycerol 1-phosphate</name>
        <dbReference type="ChEBI" id="CHEBI:57685"/>
    </ligand>
</feature>
<comment type="cofactor">
    <cofactor evidence="9">
        <name>Mg(2+)</name>
        <dbReference type="ChEBI" id="CHEBI:18420"/>
    </cofactor>
</comment>
<evidence type="ECO:0000256" key="5">
    <source>
        <dbReference type="ARBA" id="ARBA00023098"/>
    </source>
</evidence>
<dbReference type="GO" id="GO:0000287">
    <property type="term" value="F:magnesium ion binding"/>
    <property type="evidence" value="ECO:0007669"/>
    <property type="project" value="UniProtKB-UniRule"/>
</dbReference>